<proteinExistence type="predicted"/>
<name>A0A455UFU4_9GAMM</name>
<dbReference type="GO" id="GO:0051287">
    <property type="term" value="F:NAD binding"/>
    <property type="evidence" value="ECO:0007669"/>
    <property type="project" value="InterPro"/>
</dbReference>
<dbReference type="EMBL" id="AP019514">
    <property type="protein sequence ID" value="BBI65080.1"/>
    <property type="molecule type" value="Genomic_DNA"/>
</dbReference>
<dbReference type="InterPro" id="IPR036220">
    <property type="entry name" value="UDP-Glc/GDP-Man_DH_C_sf"/>
</dbReference>
<evidence type="ECO:0000313" key="3">
    <source>
        <dbReference type="EMBL" id="BBI65080.1"/>
    </source>
</evidence>
<reference evidence="3 4" key="1">
    <citation type="journal article" date="2019" name="Microbiol. Resour. Announc.">
        <title>Complete Genome Sequence of Halomonas sulfidaeris Strain Esulfide1 Isolated from a Metal Sulfide Rock at a Depth of 2,200 Meters, Obtained Using Nanopore Sequencing.</title>
        <authorList>
            <person name="Saito M."/>
            <person name="Nishigata A."/>
            <person name="Galipon J."/>
            <person name="Arakawa K."/>
        </authorList>
    </citation>
    <scope>NUCLEOTIDE SEQUENCE [LARGE SCALE GENOMIC DNA]</scope>
    <source>
        <strain evidence="3 4">ATCC BAA-803</strain>
    </source>
</reference>
<feature type="domain" description="UDP-glucose/GDP-mannose dehydrogenase C-terminal" evidence="2">
    <location>
        <begin position="1"/>
        <end position="83"/>
    </location>
</feature>
<dbReference type="PANTHER" id="PTHR43750">
    <property type="entry name" value="UDP-GLUCOSE 6-DEHYDROGENASE TUAD"/>
    <property type="match status" value="1"/>
</dbReference>
<dbReference type="Pfam" id="PF03720">
    <property type="entry name" value="UDPG_MGDP_dh_C"/>
    <property type="match status" value="1"/>
</dbReference>
<dbReference type="Proteomes" id="UP000320231">
    <property type="component" value="Chromosome"/>
</dbReference>
<dbReference type="InterPro" id="IPR014027">
    <property type="entry name" value="UDP-Glc/GDP-Man_DH_C"/>
</dbReference>
<dbReference type="AlphaFoldDB" id="A0A455UFU4"/>
<dbReference type="PANTHER" id="PTHR43750:SF3">
    <property type="entry name" value="UDP-GLUCOSE 6-DEHYDROGENASE TUAD"/>
    <property type="match status" value="1"/>
</dbReference>
<dbReference type="GO" id="GO:0016616">
    <property type="term" value="F:oxidoreductase activity, acting on the CH-OH group of donors, NAD or NADP as acceptor"/>
    <property type="evidence" value="ECO:0007669"/>
    <property type="project" value="InterPro"/>
</dbReference>
<dbReference type="Gene3D" id="3.40.50.720">
    <property type="entry name" value="NAD(P)-binding Rossmann-like Domain"/>
    <property type="match status" value="1"/>
</dbReference>
<dbReference type="SUPFAM" id="SSF52413">
    <property type="entry name" value="UDP-glucose/GDP-mannose dehydrogenase C-terminal domain"/>
    <property type="match status" value="1"/>
</dbReference>
<gene>
    <name evidence="3" type="ORF">HSBAA_63860</name>
</gene>
<evidence type="ECO:0000259" key="2">
    <source>
        <dbReference type="SMART" id="SM00984"/>
    </source>
</evidence>
<evidence type="ECO:0000256" key="1">
    <source>
        <dbReference type="ARBA" id="ARBA00015132"/>
    </source>
</evidence>
<evidence type="ECO:0000313" key="4">
    <source>
        <dbReference type="Proteomes" id="UP000320231"/>
    </source>
</evidence>
<sequence length="98" mass="11135">MEALWQAGANVQAYDPEAMEETQRIYGTRDDLTLCGTKEAALKGASALIIVTEWQSFRAPDFELIKSQLNDPILFDGRNMFEPHRMVDKGFVYYSVGR</sequence>
<organism evidence="3 4">
    <name type="scientific">Vreelandella sulfidaeris</name>
    <dbReference type="NCBI Taxonomy" id="115553"/>
    <lineage>
        <taxon>Bacteria</taxon>
        <taxon>Pseudomonadati</taxon>
        <taxon>Pseudomonadota</taxon>
        <taxon>Gammaproteobacteria</taxon>
        <taxon>Oceanospirillales</taxon>
        <taxon>Halomonadaceae</taxon>
        <taxon>Vreelandella</taxon>
    </lineage>
</organism>
<accession>A0A455UFU4</accession>
<dbReference type="KEGG" id="hsr:HSBAA_63860"/>
<dbReference type="SMART" id="SM00984">
    <property type="entry name" value="UDPG_MGDP_dh_C"/>
    <property type="match status" value="1"/>
</dbReference>
<protein>
    <recommendedName>
        <fullName evidence="1">UDP-glucose 6-dehydrogenase</fullName>
    </recommendedName>
</protein>